<dbReference type="Gene3D" id="1.10.10.60">
    <property type="entry name" value="Homeodomain-like"/>
    <property type="match status" value="1"/>
</dbReference>
<evidence type="ECO:0000313" key="4">
    <source>
        <dbReference type="EMBL" id="MDY0407439.1"/>
    </source>
</evidence>
<gene>
    <name evidence="4" type="ORF">RWD45_00800</name>
</gene>
<organism evidence="4 5">
    <name type="scientific">Paracerasibacillus soli</name>
    <dbReference type="NCBI Taxonomy" id="480284"/>
    <lineage>
        <taxon>Bacteria</taxon>
        <taxon>Bacillati</taxon>
        <taxon>Bacillota</taxon>
        <taxon>Bacilli</taxon>
        <taxon>Bacillales</taxon>
        <taxon>Bacillaceae</taxon>
        <taxon>Paracerasibacillus</taxon>
    </lineage>
</organism>
<proteinExistence type="predicted"/>
<accession>A0ABU5CM71</accession>
<keyword evidence="2" id="KW-0804">Transcription</keyword>
<dbReference type="Pfam" id="PF00165">
    <property type="entry name" value="HTH_AraC"/>
    <property type="match status" value="1"/>
</dbReference>
<sequence length="33" mass="3871">MVGYPNYSQFSKIFKKRKGMSPREFINTNITTS</sequence>
<dbReference type="PROSITE" id="PS01124">
    <property type="entry name" value="HTH_ARAC_FAMILY_2"/>
    <property type="match status" value="1"/>
</dbReference>
<feature type="domain" description="HTH araC/xylS-type" evidence="3">
    <location>
        <begin position="1"/>
        <end position="28"/>
    </location>
</feature>
<dbReference type="SUPFAM" id="SSF46689">
    <property type="entry name" value="Homeodomain-like"/>
    <property type="match status" value="1"/>
</dbReference>
<name>A0ABU5CM71_9BACI</name>
<protein>
    <submittedName>
        <fullName evidence="4">AraC family transcriptional regulator</fullName>
    </submittedName>
</protein>
<dbReference type="InterPro" id="IPR018060">
    <property type="entry name" value="HTH_AraC"/>
</dbReference>
<keyword evidence="5" id="KW-1185">Reference proteome</keyword>
<evidence type="ECO:0000259" key="3">
    <source>
        <dbReference type="PROSITE" id="PS01124"/>
    </source>
</evidence>
<dbReference type="EMBL" id="JAWDIQ010000001">
    <property type="protein sequence ID" value="MDY0407439.1"/>
    <property type="molecule type" value="Genomic_DNA"/>
</dbReference>
<reference evidence="4 5" key="1">
    <citation type="submission" date="2023-10" db="EMBL/GenBank/DDBJ databases">
        <title>Virgibacillus soli CC-YMP-6 genome.</title>
        <authorList>
            <person name="Miliotis G."/>
            <person name="Sengupta P."/>
            <person name="Hameed A."/>
            <person name="Chuvochina M."/>
            <person name="Mcdonagh F."/>
            <person name="Simpson A.C."/>
            <person name="Singh N.K."/>
            <person name="Rekha P.D."/>
            <person name="Raman K."/>
            <person name="Hugenholtz P."/>
            <person name="Venkateswaran K."/>
        </authorList>
    </citation>
    <scope>NUCLEOTIDE SEQUENCE [LARGE SCALE GENOMIC DNA]</scope>
    <source>
        <strain evidence="4 5">CC-YMP-6</strain>
    </source>
</reference>
<evidence type="ECO:0000256" key="1">
    <source>
        <dbReference type="ARBA" id="ARBA00023015"/>
    </source>
</evidence>
<evidence type="ECO:0000313" key="5">
    <source>
        <dbReference type="Proteomes" id="UP001275315"/>
    </source>
</evidence>
<dbReference type="Proteomes" id="UP001275315">
    <property type="component" value="Unassembled WGS sequence"/>
</dbReference>
<keyword evidence="1" id="KW-0805">Transcription regulation</keyword>
<dbReference type="InterPro" id="IPR009057">
    <property type="entry name" value="Homeodomain-like_sf"/>
</dbReference>
<evidence type="ECO:0000256" key="2">
    <source>
        <dbReference type="ARBA" id="ARBA00023163"/>
    </source>
</evidence>
<comment type="caution">
    <text evidence="4">The sequence shown here is derived from an EMBL/GenBank/DDBJ whole genome shotgun (WGS) entry which is preliminary data.</text>
</comment>